<dbReference type="GO" id="GO:0046872">
    <property type="term" value="F:metal ion binding"/>
    <property type="evidence" value="ECO:0007669"/>
    <property type="project" value="UniProtKB-KW"/>
</dbReference>
<name>A0A1J5QA45_9ZZZZ</name>
<feature type="domain" description="Gamma-butyrobetaine hydroxylase-like N-terminal" evidence="3">
    <location>
        <begin position="14"/>
        <end position="98"/>
    </location>
</feature>
<dbReference type="InterPro" id="IPR038492">
    <property type="entry name" value="GBBH-like_N_sf"/>
</dbReference>
<dbReference type="PANTHER" id="PTHR35303:SF5">
    <property type="entry name" value="OS02G0197800 PROTEIN"/>
    <property type="match status" value="1"/>
</dbReference>
<proteinExistence type="predicted"/>
<keyword evidence="1" id="KW-0479">Metal-binding</keyword>
<sequence>MSGLSPNTPRPTDIRLHQKSRKLDITFDDGASFSLPCEFLRVYSPSAEVRGHGQGQEVLQVGKESVNINGIEQVGLYALKLIFSDGHDTGLYSWDYLYDLGLRQDALWQAYLDRLSAAGVQRTEMA</sequence>
<dbReference type="AlphaFoldDB" id="A0A1J5QA45"/>
<gene>
    <name evidence="4" type="ORF">GALL_381900</name>
</gene>
<reference evidence="4" key="1">
    <citation type="submission" date="2016-10" db="EMBL/GenBank/DDBJ databases">
        <title>Sequence of Gallionella enrichment culture.</title>
        <authorList>
            <person name="Poehlein A."/>
            <person name="Muehling M."/>
            <person name="Daniel R."/>
        </authorList>
    </citation>
    <scope>NUCLEOTIDE SEQUENCE</scope>
</reference>
<comment type="caution">
    <text evidence="4">The sequence shown here is derived from an EMBL/GenBank/DDBJ whole genome shotgun (WGS) entry which is preliminary data.</text>
</comment>
<keyword evidence="2" id="KW-0408">Iron</keyword>
<evidence type="ECO:0000256" key="2">
    <source>
        <dbReference type="ARBA" id="ARBA00023004"/>
    </source>
</evidence>
<dbReference type="PANTHER" id="PTHR35303">
    <property type="entry name" value="OS02G0197800 PROTEIN"/>
    <property type="match status" value="1"/>
</dbReference>
<dbReference type="Pfam" id="PF06155">
    <property type="entry name" value="GBBH-like_N"/>
    <property type="match status" value="1"/>
</dbReference>
<evidence type="ECO:0000313" key="4">
    <source>
        <dbReference type="EMBL" id="OIQ80058.1"/>
    </source>
</evidence>
<accession>A0A1J5QA45</accession>
<dbReference type="Gene3D" id="3.30.2020.30">
    <property type="match status" value="1"/>
</dbReference>
<protein>
    <recommendedName>
        <fullName evidence="3">Gamma-butyrobetaine hydroxylase-like N-terminal domain-containing protein</fullName>
    </recommendedName>
</protein>
<organism evidence="4">
    <name type="scientific">mine drainage metagenome</name>
    <dbReference type="NCBI Taxonomy" id="410659"/>
    <lineage>
        <taxon>unclassified sequences</taxon>
        <taxon>metagenomes</taxon>
        <taxon>ecological metagenomes</taxon>
    </lineage>
</organism>
<dbReference type="EMBL" id="MLJW01001115">
    <property type="protein sequence ID" value="OIQ80058.1"/>
    <property type="molecule type" value="Genomic_DNA"/>
</dbReference>
<dbReference type="InterPro" id="IPR010376">
    <property type="entry name" value="GBBH-like_N"/>
</dbReference>
<evidence type="ECO:0000256" key="1">
    <source>
        <dbReference type="ARBA" id="ARBA00022723"/>
    </source>
</evidence>
<evidence type="ECO:0000259" key="3">
    <source>
        <dbReference type="Pfam" id="PF06155"/>
    </source>
</evidence>